<dbReference type="EMBL" id="JAELVF020000001">
    <property type="protein sequence ID" value="MBU7598176.1"/>
    <property type="molecule type" value="Genomic_DNA"/>
</dbReference>
<evidence type="ECO:0000313" key="4">
    <source>
        <dbReference type="Proteomes" id="UP000694501"/>
    </source>
</evidence>
<feature type="region of interest" description="Disordered" evidence="1">
    <location>
        <begin position="1"/>
        <end position="68"/>
    </location>
</feature>
<gene>
    <name evidence="3" type="ORF">JGS22_011255</name>
</gene>
<protein>
    <submittedName>
        <fullName evidence="3">Uncharacterized protein</fullName>
    </submittedName>
</protein>
<evidence type="ECO:0000256" key="2">
    <source>
        <dbReference type="SAM" id="Phobius"/>
    </source>
</evidence>
<evidence type="ECO:0000256" key="1">
    <source>
        <dbReference type="SAM" id="MobiDB-lite"/>
    </source>
</evidence>
<feature type="transmembrane region" description="Helical" evidence="2">
    <location>
        <begin position="174"/>
        <end position="192"/>
    </location>
</feature>
<comment type="caution">
    <text evidence="3">The sequence shown here is derived from an EMBL/GenBank/DDBJ whole genome shotgun (WGS) entry which is preliminary data.</text>
</comment>
<feature type="transmembrane region" description="Helical" evidence="2">
    <location>
        <begin position="248"/>
        <end position="267"/>
    </location>
</feature>
<dbReference type="RefSeq" id="WP_211040307.1">
    <property type="nucleotide sequence ID" value="NZ_JAELVF020000001.1"/>
</dbReference>
<feature type="transmembrane region" description="Helical" evidence="2">
    <location>
        <begin position="224"/>
        <end position="242"/>
    </location>
</feature>
<feature type="transmembrane region" description="Helical" evidence="2">
    <location>
        <begin position="198"/>
        <end position="217"/>
    </location>
</feature>
<reference evidence="3" key="1">
    <citation type="submission" date="2021-06" db="EMBL/GenBank/DDBJ databases">
        <title>Sequencing of actinobacteria type strains.</title>
        <authorList>
            <person name="Nguyen G.-S."/>
            <person name="Wentzel A."/>
        </authorList>
    </citation>
    <scope>NUCLEOTIDE SEQUENCE</scope>
    <source>
        <strain evidence="3">P38-E01</strain>
    </source>
</reference>
<name>A0A949N855_9ACTN</name>
<feature type="transmembrane region" description="Helical" evidence="2">
    <location>
        <begin position="279"/>
        <end position="300"/>
    </location>
</feature>
<keyword evidence="4" id="KW-1185">Reference proteome</keyword>
<feature type="transmembrane region" description="Helical" evidence="2">
    <location>
        <begin position="122"/>
        <end position="138"/>
    </location>
</feature>
<dbReference type="AlphaFoldDB" id="A0A949N855"/>
<keyword evidence="2" id="KW-1133">Transmembrane helix</keyword>
<feature type="transmembrane region" description="Helical" evidence="2">
    <location>
        <begin position="144"/>
        <end position="162"/>
    </location>
</feature>
<accession>A0A949N855</accession>
<dbReference type="Proteomes" id="UP000694501">
    <property type="component" value="Unassembled WGS sequence"/>
</dbReference>
<feature type="compositionally biased region" description="Low complexity" evidence="1">
    <location>
        <begin position="20"/>
        <end position="35"/>
    </location>
</feature>
<keyword evidence="2" id="KW-0472">Membrane</keyword>
<proteinExistence type="predicted"/>
<organism evidence="3 4">
    <name type="scientific">Streptomyces tardus</name>
    <dbReference type="NCBI Taxonomy" id="2780544"/>
    <lineage>
        <taxon>Bacteria</taxon>
        <taxon>Bacillati</taxon>
        <taxon>Actinomycetota</taxon>
        <taxon>Actinomycetes</taxon>
        <taxon>Kitasatosporales</taxon>
        <taxon>Streptomycetaceae</taxon>
        <taxon>Streptomyces</taxon>
    </lineage>
</organism>
<sequence>MPGTGGDDVPSTGNAPRTDGTPGEAPGTAGAAAQPGGRGGRRRKKGGPPNRGVPGHPEHRTGDPIIPPGGQSAALTAALALALAAAAAIGRPAVAVVVVLLQAVTAAGWYRLNGMWPARQGIALGFLAGLSAVAALFLSSDRNAATAVAGVLGIWVLLVLLFQLRNHGAPDERLYGLTVAVGATVLTVLAAAHLAAQAVSADAVVVGGVAVAVAVCVRALPLPGLLTLAAAPAVAAGAGAAAGTWTDLGAGAGALLGLGAGGGALIGLRAASYDWPSRFVHLTAGVALPLALAGPVVYLLGRVVG</sequence>
<evidence type="ECO:0000313" key="3">
    <source>
        <dbReference type="EMBL" id="MBU7598176.1"/>
    </source>
</evidence>
<feature type="transmembrane region" description="Helical" evidence="2">
    <location>
        <begin position="77"/>
        <end position="110"/>
    </location>
</feature>
<keyword evidence="2" id="KW-0812">Transmembrane</keyword>